<name>A0ABP7IWZ3_9ACTN</name>
<accession>A0ABP7IWZ3</accession>
<dbReference type="InterPro" id="IPR051081">
    <property type="entry name" value="HTH_MetalResp_TranReg"/>
</dbReference>
<comment type="caution">
    <text evidence="5">The sequence shown here is derived from an EMBL/GenBank/DDBJ whole genome shotgun (WGS) entry which is preliminary data.</text>
</comment>
<reference evidence="6" key="1">
    <citation type="journal article" date="2019" name="Int. J. Syst. Evol. Microbiol.">
        <title>The Global Catalogue of Microorganisms (GCM) 10K type strain sequencing project: providing services to taxonomists for standard genome sequencing and annotation.</title>
        <authorList>
            <consortium name="The Broad Institute Genomics Platform"/>
            <consortium name="The Broad Institute Genome Sequencing Center for Infectious Disease"/>
            <person name="Wu L."/>
            <person name="Ma J."/>
        </authorList>
    </citation>
    <scope>NUCLEOTIDE SEQUENCE [LARGE SCALE GENOMIC DNA]</scope>
    <source>
        <strain evidence="6">JCM 16908</strain>
    </source>
</reference>
<feature type="domain" description="HTH arsR-type" evidence="4">
    <location>
        <begin position="29"/>
        <end position="126"/>
    </location>
</feature>
<evidence type="ECO:0000256" key="1">
    <source>
        <dbReference type="ARBA" id="ARBA00023015"/>
    </source>
</evidence>
<dbReference type="CDD" id="cd00090">
    <property type="entry name" value="HTH_ARSR"/>
    <property type="match status" value="1"/>
</dbReference>
<proteinExistence type="predicted"/>
<evidence type="ECO:0000259" key="4">
    <source>
        <dbReference type="PROSITE" id="PS50987"/>
    </source>
</evidence>
<sequence length="128" mass="13837">MSNRGVVPVAADGASSGQGCCAPLETLPLDPAHATNMAKMFKALGDPVRLRLLSLITAHPDGEVCVCDLTSLFDVAAPTISYHLKLLREAGLVEHDRRGTWVYYRPVRERLRQLSALLAAPDMAEAAR</sequence>
<dbReference type="Pfam" id="PF01022">
    <property type="entry name" value="HTH_5"/>
    <property type="match status" value="1"/>
</dbReference>
<dbReference type="RefSeq" id="WP_344946705.1">
    <property type="nucleotide sequence ID" value="NZ_BAAAZR010000027.1"/>
</dbReference>
<evidence type="ECO:0000313" key="5">
    <source>
        <dbReference type="EMBL" id="GAA3828462.1"/>
    </source>
</evidence>
<dbReference type="InterPro" id="IPR001845">
    <property type="entry name" value="HTH_ArsR_DNA-bd_dom"/>
</dbReference>
<dbReference type="PRINTS" id="PR00778">
    <property type="entry name" value="HTHARSR"/>
</dbReference>
<dbReference type="SMART" id="SM00418">
    <property type="entry name" value="HTH_ARSR"/>
    <property type="match status" value="1"/>
</dbReference>
<keyword evidence="1" id="KW-0805">Transcription regulation</keyword>
<evidence type="ECO:0000313" key="6">
    <source>
        <dbReference type="Proteomes" id="UP001500888"/>
    </source>
</evidence>
<organism evidence="5 6">
    <name type="scientific">Sphaerisporangium flaviroseum</name>
    <dbReference type="NCBI Taxonomy" id="509199"/>
    <lineage>
        <taxon>Bacteria</taxon>
        <taxon>Bacillati</taxon>
        <taxon>Actinomycetota</taxon>
        <taxon>Actinomycetes</taxon>
        <taxon>Streptosporangiales</taxon>
        <taxon>Streptosporangiaceae</taxon>
        <taxon>Sphaerisporangium</taxon>
    </lineage>
</organism>
<dbReference type="Proteomes" id="UP001500888">
    <property type="component" value="Unassembled WGS sequence"/>
</dbReference>
<dbReference type="SUPFAM" id="SSF46785">
    <property type="entry name" value="Winged helix' DNA-binding domain"/>
    <property type="match status" value="1"/>
</dbReference>
<protein>
    <submittedName>
        <fullName evidence="5">Metalloregulator ArsR/SmtB family transcription factor</fullName>
    </submittedName>
</protein>
<dbReference type="NCBIfam" id="NF033788">
    <property type="entry name" value="HTH_metalloreg"/>
    <property type="match status" value="1"/>
</dbReference>
<dbReference type="Gene3D" id="1.10.10.10">
    <property type="entry name" value="Winged helix-like DNA-binding domain superfamily/Winged helix DNA-binding domain"/>
    <property type="match status" value="1"/>
</dbReference>
<evidence type="ECO:0000256" key="2">
    <source>
        <dbReference type="ARBA" id="ARBA00023125"/>
    </source>
</evidence>
<dbReference type="PANTHER" id="PTHR33154">
    <property type="entry name" value="TRANSCRIPTIONAL REGULATOR, ARSR FAMILY"/>
    <property type="match status" value="1"/>
</dbReference>
<dbReference type="PANTHER" id="PTHR33154:SF18">
    <property type="entry name" value="ARSENICAL RESISTANCE OPERON REPRESSOR"/>
    <property type="match status" value="1"/>
</dbReference>
<keyword evidence="3" id="KW-0804">Transcription</keyword>
<dbReference type="PROSITE" id="PS50987">
    <property type="entry name" value="HTH_ARSR_2"/>
    <property type="match status" value="1"/>
</dbReference>
<gene>
    <name evidence="5" type="ORF">GCM10022226_56610</name>
</gene>
<dbReference type="EMBL" id="BAAAZR010000027">
    <property type="protein sequence ID" value="GAA3828462.1"/>
    <property type="molecule type" value="Genomic_DNA"/>
</dbReference>
<dbReference type="InterPro" id="IPR036390">
    <property type="entry name" value="WH_DNA-bd_sf"/>
</dbReference>
<keyword evidence="2" id="KW-0238">DNA-binding</keyword>
<keyword evidence="6" id="KW-1185">Reference proteome</keyword>
<dbReference type="InterPro" id="IPR036388">
    <property type="entry name" value="WH-like_DNA-bd_sf"/>
</dbReference>
<evidence type="ECO:0000256" key="3">
    <source>
        <dbReference type="ARBA" id="ARBA00023163"/>
    </source>
</evidence>
<dbReference type="InterPro" id="IPR011991">
    <property type="entry name" value="ArsR-like_HTH"/>
</dbReference>